<proteinExistence type="predicted"/>
<organism evidence="2 3">
    <name type="scientific">Pyrinomonas methylaliphatogenes</name>
    <dbReference type="NCBI Taxonomy" id="454194"/>
    <lineage>
        <taxon>Bacteria</taxon>
        <taxon>Pseudomonadati</taxon>
        <taxon>Acidobacteriota</taxon>
        <taxon>Blastocatellia</taxon>
        <taxon>Blastocatellales</taxon>
        <taxon>Pyrinomonadaceae</taxon>
        <taxon>Pyrinomonas</taxon>
    </lineage>
</organism>
<reference evidence="2 3" key="2">
    <citation type="submission" date="2015-01" db="EMBL/GenBank/DDBJ databases">
        <title>Complete genome sequence of Pyrinomonas methylaliphatogenes type strain K22T.</title>
        <authorList>
            <person name="Lee K.C.Y."/>
            <person name="Power J.F."/>
            <person name="Dunfield P.F."/>
            <person name="Morgan X.C."/>
            <person name="Huttenhower C."/>
            <person name="Stott M.B."/>
        </authorList>
    </citation>
    <scope>NUCLEOTIDE SEQUENCE [LARGE SCALE GENOMIC DNA]</scope>
    <source>
        <strain evidence="2 3">K22</strain>
    </source>
</reference>
<name>A0A0B6WYN0_9BACT</name>
<feature type="region of interest" description="Disordered" evidence="1">
    <location>
        <begin position="48"/>
        <end position="99"/>
    </location>
</feature>
<dbReference type="Gene3D" id="1.10.1220.10">
    <property type="entry name" value="Met repressor-like"/>
    <property type="match status" value="1"/>
</dbReference>
<dbReference type="EMBL" id="CBXV010000007">
    <property type="protein sequence ID" value="CDM66201.1"/>
    <property type="molecule type" value="Genomic_DNA"/>
</dbReference>
<dbReference type="RefSeq" id="WP_041977182.1">
    <property type="nucleotide sequence ID" value="NZ_CBXV010000007.1"/>
</dbReference>
<sequence>MANRKGVFIGAYVPVELKESLRRRAAAEHRTLSQEITRILTEAVHGKNLPPGVLVDRRGPNSGPRRRATDPWPRRRAYDLPYVPVDQGQGGNQSSGDQA</sequence>
<dbReference type="SUPFAM" id="SSF47598">
    <property type="entry name" value="Ribbon-helix-helix"/>
    <property type="match status" value="1"/>
</dbReference>
<dbReference type="GO" id="GO:0006355">
    <property type="term" value="P:regulation of DNA-templated transcription"/>
    <property type="evidence" value="ECO:0007669"/>
    <property type="project" value="InterPro"/>
</dbReference>
<dbReference type="AlphaFoldDB" id="A0A0B6WYN0"/>
<keyword evidence="3" id="KW-1185">Reference proteome</keyword>
<protein>
    <submittedName>
        <fullName evidence="2">Uncharacterized protein</fullName>
    </submittedName>
</protein>
<accession>A0A0B6WYN0</accession>
<reference evidence="2 3" key="1">
    <citation type="submission" date="2013-12" db="EMBL/GenBank/DDBJ databases">
        <authorList>
            <person name="Stott M."/>
        </authorList>
    </citation>
    <scope>NUCLEOTIDE SEQUENCE [LARGE SCALE GENOMIC DNA]</scope>
    <source>
        <strain evidence="2 3">K22</strain>
    </source>
</reference>
<evidence type="ECO:0000256" key="1">
    <source>
        <dbReference type="SAM" id="MobiDB-lite"/>
    </source>
</evidence>
<evidence type="ECO:0000313" key="3">
    <source>
        <dbReference type="Proteomes" id="UP000031518"/>
    </source>
</evidence>
<dbReference type="InterPro" id="IPR013321">
    <property type="entry name" value="Arc_rbn_hlx_hlx"/>
</dbReference>
<feature type="compositionally biased region" description="Basic and acidic residues" evidence="1">
    <location>
        <begin position="67"/>
        <end position="78"/>
    </location>
</feature>
<dbReference type="InterPro" id="IPR010985">
    <property type="entry name" value="Ribbon_hlx_hlx"/>
</dbReference>
<dbReference type="Proteomes" id="UP000031518">
    <property type="component" value="Unassembled WGS sequence"/>
</dbReference>
<gene>
    <name evidence="2" type="ORF">PYK22_02214</name>
</gene>
<evidence type="ECO:0000313" key="2">
    <source>
        <dbReference type="EMBL" id="CDM66201.1"/>
    </source>
</evidence>